<gene>
    <name evidence="1" type="ORF">QSG27_18260</name>
</gene>
<dbReference type="EMBL" id="JAUJFI010000096">
    <property type="protein sequence ID" value="MDQ2104649.1"/>
    <property type="molecule type" value="Genomic_DNA"/>
</dbReference>
<dbReference type="RefSeq" id="WP_306708591.1">
    <property type="nucleotide sequence ID" value="NZ_JAUJFI010000096.1"/>
</dbReference>
<organism evidence="1 2">
    <name type="scientific">Azospirillum isscasi</name>
    <dbReference type="NCBI Taxonomy" id="3053926"/>
    <lineage>
        <taxon>Bacteria</taxon>
        <taxon>Pseudomonadati</taxon>
        <taxon>Pseudomonadota</taxon>
        <taxon>Alphaproteobacteria</taxon>
        <taxon>Rhodospirillales</taxon>
        <taxon>Azospirillaceae</taxon>
        <taxon>Azospirillum</taxon>
    </lineage>
</organism>
<accession>A0ABU0WPB3</accession>
<sequence length="193" mass="21595">MADIEFVLGELIALETMIPTVEGTPTDLPNGISGNHNGGVYIILNTYPYTVNTQNPLNPNRYMGVTTDFQSRFGQRQAACFELGLERQVLDGVGAFLGTVRYRNYGDVNWQDHDGYNSNNNELIVELDGNEYDIEHIFIKSSHEIFGGTITNTNKIDALTNVGDYPLDIYISWQNNNMQQIRNCVIQPGGQIV</sequence>
<reference evidence="1 2" key="1">
    <citation type="submission" date="2023-06" db="EMBL/GenBank/DDBJ databases">
        <title>Azospirillum isscasensis sp.nov, a bacterium isolated from rhizosphere soil of rice.</title>
        <authorList>
            <person name="Wang H."/>
        </authorList>
    </citation>
    <scope>NUCLEOTIDE SEQUENCE [LARGE SCALE GENOMIC DNA]</scope>
    <source>
        <strain evidence="1 2">C340-1</strain>
    </source>
</reference>
<protein>
    <submittedName>
        <fullName evidence="1">Uncharacterized protein</fullName>
    </submittedName>
</protein>
<evidence type="ECO:0000313" key="2">
    <source>
        <dbReference type="Proteomes" id="UP001227317"/>
    </source>
</evidence>
<dbReference type="Proteomes" id="UP001227317">
    <property type="component" value="Unassembled WGS sequence"/>
</dbReference>
<comment type="caution">
    <text evidence="1">The sequence shown here is derived from an EMBL/GenBank/DDBJ whole genome shotgun (WGS) entry which is preliminary data.</text>
</comment>
<proteinExistence type="predicted"/>
<evidence type="ECO:0000313" key="1">
    <source>
        <dbReference type="EMBL" id="MDQ2104649.1"/>
    </source>
</evidence>
<name>A0ABU0WPB3_9PROT</name>
<keyword evidence="2" id="KW-1185">Reference proteome</keyword>